<keyword evidence="2" id="KW-1185">Reference proteome</keyword>
<dbReference type="SUPFAM" id="SSF109747">
    <property type="entry name" value="Glycogen synthesis protein GlgS"/>
    <property type="match status" value="1"/>
</dbReference>
<dbReference type="eggNOG" id="ENOG5032ZQX">
    <property type="taxonomic scope" value="Bacteria"/>
</dbReference>
<dbReference type="Pfam" id="PF08971">
    <property type="entry name" value="GlgS"/>
    <property type="match status" value="1"/>
</dbReference>
<dbReference type="AlphaFoldDB" id="H5UYN9"/>
<evidence type="ECO:0000313" key="2">
    <source>
        <dbReference type="Proteomes" id="UP000010297"/>
    </source>
</evidence>
<dbReference type="Proteomes" id="UP000010297">
    <property type="component" value="Unassembled WGS sequence"/>
</dbReference>
<reference evidence="1 2" key="1">
    <citation type="submission" date="2012-02" db="EMBL/GenBank/DDBJ databases">
        <title>Whole genome shotgun sequence of Escherichia hermannii NBRC 105704.</title>
        <authorList>
            <person name="Yoshida I."/>
            <person name="Hosoyama A."/>
            <person name="Tsuchikane K."/>
            <person name="Katsumata H."/>
            <person name="Yamazaki S."/>
            <person name="Fujita N."/>
        </authorList>
    </citation>
    <scope>NUCLEOTIDE SEQUENCE [LARGE SCALE GENOMIC DNA]</scope>
    <source>
        <strain evidence="1 2">NBRC 105704</strain>
    </source>
</reference>
<comment type="caution">
    <text evidence="1">The sequence shown here is derived from an EMBL/GenBank/DDBJ whole genome shotgun (WGS) entry which is preliminary data.</text>
</comment>
<dbReference type="InterPro" id="IPR015065">
    <property type="entry name" value="GlgS"/>
</dbReference>
<proteinExistence type="predicted"/>
<accession>H5UYN9</accession>
<protein>
    <submittedName>
        <fullName evidence="1">Glycogen synthesis protein GlgS</fullName>
    </submittedName>
</protein>
<dbReference type="Gene3D" id="1.20.970.20">
    <property type="entry name" value="Glycogen synthesis protein GlgS"/>
    <property type="match status" value="1"/>
</dbReference>
<gene>
    <name evidence="1" type="primary">glgS</name>
    <name evidence="1" type="ORF">EH105704_01_00480</name>
</gene>
<dbReference type="InterPro" id="IPR036295">
    <property type="entry name" value="GlgS_sf"/>
</dbReference>
<sequence length="67" mass="7856">MQFAGESNVMSVQNFDFIAFSFARMQLRGRDVNLDNITGNMNATSKKWFQNRYNFYLSEFKDQSVKA</sequence>
<dbReference type="EMBL" id="BAFF01000001">
    <property type="protein sequence ID" value="GAB50043.1"/>
    <property type="molecule type" value="Genomic_DNA"/>
</dbReference>
<evidence type="ECO:0000313" key="1">
    <source>
        <dbReference type="EMBL" id="GAB50043.1"/>
    </source>
</evidence>
<organism evidence="1 2">
    <name type="scientific">Atlantibacter hermannii NBRC 105704</name>
    <dbReference type="NCBI Taxonomy" id="1115512"/>
    <lineage>
        <taxon>Bacteria</taxon>
        <taxon>Pseudomonadati</taxon>
        <taxon>Pseudomonadota</taxon>
        <taxon>Gammaproteobacteria</taxon>
        <taxon>Enterobacterales</taxon>
        <taxon>Enterobacteriaceae</taxon>
        <taxon>Atlantibacter</taxon>
    </lineage>
</organism>
<name>H5UYN9_ATLHE</name>